<feature type="non-terminal residue" evidence="2">
    <location>
        <position position="1"/>
    </location>
</feature>
<reference evidence="2" key="1">
    <citation type="journal article" date="2020" name="Stud. Mycol.">
        <title>101 Dothideomycetes genomes: a test case for predicting lifestyles and emergence of pathogens.</title>
        <authorList>
            <person name="Haridas S."/>
            <person name="Albert R."/>
            <person name="Binder M."/>
            <person name="Bloem J."/>
            <person name="Labutti K."/>
            <person name="Salamov A."/>
            <person name="Andreopoulos B."/>
            <person name="Baker S."/>
            <person name="Barry K."/>
            <person name="Bills G."/>
            <person name="Bluhm B."/>
            <person name="Cannon C."/>
            <person name="Castanera R."/>
            <person name="Culley D."/>
            <person name="Daum C."/>
            <person name="Ezra D."/>
            <person name="Gonzalez J."/>
            <person name="Henrissat B."/>
            <person name="Kuo A."/>
            <person name="Liang C."/>
            <person name="Lipzen A."/>
            <person name="Lutzoni F."/>
            <person name="Magnuson J."/>
            <person name="Mondo S."/>
            <person name="Nolan M."/>
            <person name="Ohm R."/>
            <person name="Pangilinan J."/>
            <person name="Park H.-J."/>
            <person name="Ramirez L."/>
            <person name="Alfaro M."/>
            <person name="Sun H."/>
            <person name="Tritt A."/>
            <person name="Yoshinaga Y."/>
            <person name="Zwiers L.-H."/>
            <person name="Turgeon B."/>
            <person name="Goodwin S."/>
            <person name="Spatafora J."/>
            <person name="Crous P."/>
            <person name="Grigoriev I."/>
        </authorList>
    </citation>
    <scope>NUCLEOTIDE SEQUENCE</scope>
    <source>
        <strain evidence="2">CBS 675.92</strain>
    </source>
</reference>
<evidence type="ECO:0000256" key="1">
    <source>
        <dbReference type="SAM" id="Phobius"/>
    </source>
</evidence>
<accession>A0A6A5TXF6</accession>
<keyword evidence="1" id="KW-0812">Transmembrane</keyword>
<dbReference type="EMBL" id="ML976992">
    <property type="protein sequence ID" value="KAF1956332.1"/>
    <property type="molecule type" value="Genomic_DNA"/>
</dbReference>
<evidence type="ECO:0000313" key="2">
    <source>
        <dbReference type="EMBL" id="KAF1956332.1"/>
    </source>
</evidence>
<proteinExistence type="predicted"/>
<dbReference type="Proteomes" id="UP000800035">
    <property type="component" value="Unassembled WGS sequence"/>
</dbReference>
<protein>
    <submittedName>
        <fullName evidence="2">Uncharacterized protein</fullName>
    </submittedName>
</protein>
<dbReference type="AlphaFoldDB" id="A0A6A5TXF6"/>
<sequence>STKSYLSPSSLLSTQVLPHSFHNALLTTYSKRFSIVHRPSSIAKMRVTNIISILLASALGALAVPSPVVLGGSGQLIKNEAAPIPVPTLMPMSAAELSLLKRDENDGMTFLGHCNVKTHGQTIIRLNEPIKGGPYCFFLDEDKEHSAGTKYSVFEGNICYFYEKPCDPGQGYADYHIGTDNTTWFDFNKDGYVAYGCEKWNQPKPSSS</sequence>
<evidence type="ECO:0000313" key="3">
    <source>
        <dbReference type="Proteomes" id="UP000800035"/>
    </source>
</evidence>
<keyword evidence="1" id="KW-1133">Transmembrane helix</keyword>
<keyword evidence="1" id="KW-0472">Membrane</keyword>
<dbReference type="OrthoDB" id="3726190at2759"/>
<gene>
    <name evidence="2" type="ORF">CC80DRAFT_563107</name>
</gene>
<name>A0A6A5TXF6_9PLEO</name>
<organism evidence="2 3">
    <name type="scientific">Byssothecium circinans</name>
    <dbReference type="NCBI Taxonomy" id="147558"/>
    <lineage>
        <taxon>Eukaryota</taxon>
        <taxon>Fungi</taxon>
        <taxon>Dikarya</taxon>
        <taxon>Ascomycota</taxon>
        <taxon>Pezizomycotina</taxon>
        <taxon>Dothideomycetes</taxon>
        <taxon>Pleosporomycetidae</taxon>
        <taxon>Pleosporales</taxon>
        <taxon>Massarineae</taxon>
        <taxon>Massarinaceae</taxon>
        <taxon>Byssothecium</taxon>
    </lineage>
</organism>
<keyword evidence="3" id="KW-1185">Reference proteome</keyword>
<feature type="transmembrane region" description="Helical" evidence="1">
    <location>
        <begin position="47"/>
        <end position="70"/>
    </location>
</feature>